<dbReference type="SUPFAM" id="SSF47459">
    <property type="entry name" value="HLH, helix-loop-helix DNA-binding domain"/>
    <property type="match status" value="1"/>
</dbReference>
<keyword evidence="3" id="KW-0804">Transcription</keyword>
<feature type="region of interest" description="Disordered" evidence="5">
    <location>
        <begin position="127"/>
        <end position="150"/>
    </location>
</feature>
<evidence type="ECO:0000256" key="2">
    <source>
        <dbReference type="ARBA" id="ARBA00023015"/>
    </source>
</evidence>
<feature type="domain" description="BHLH" evidence="6">
    <location>
        <begin position="12"/>
        <end position="61"/>
    </location>
</feature>
<evidence type="ECO:0000313" key="7">
    <source>
        <dbReference type="EMBL" id="KAK6940850.1"/>
    </source>
</evidence>
<name>A0AAN8VV55_9MAGN</name>
<comment type="subcellular location">
    <subcellularLocation>
        <location evidence="1">Nucleus</location>
    </subcellularLocation>
</comment>
<dbReference type="GO" id="GO:0005634">
    <property type="term" value="C:nucleus"/>
    <property type="evidence" value="ECO:0007669"/>
    <property type="project" value="UniProtKB-SubCell"/>
</dbReference>
<proteinExistence type="predicted"/>
<organism evidence="7 8">
    <name type="scientific">Dillenia turbinata</name>
    <dbReference type="NCBI Taxonomy" id="194707"/>
    <lineage>
        <taxon>Eukaryota</taxon>
        <taxon>Viridiplantae</taxon>
        <taxon>Streptophyta</taxon>
        <taxon>Embryophyta</taxon>
        <taxon>Tracheophyta</taxon>
        <taxon>Spermatophyta</taxon>
        <taxon>Magnoliopsida</taxon>
        <taxon>eudicotyledons</taxon>
        <taxon>Gunneridae</taxon>
        <taxon>Pentapetalae</taxon>
        <taxon>Dilleniales</taxon>
        <taxon>Dilleniaceae</taxon>
        <taxon>Dillenia</taxon>
    </lineage>
</organism>
<dbReference type="GO" id="GO:0046983">
    <property type="term" value="F:protein dimerization activity"/>
    <property type="evidence" value="ECO:0007669"/>
    <property type="project" value="InterPro"/>
</dbReference>
<keyword evidence="4" id="KW-0539">Nucleus</keyword>
<keyword evidence="2" id="KW-0805">Transcription regulation</keyword>
<gene>
    <name evidence="7" type="ORF">RJ641_030381</name>
</gene>
<protein>
    <submittedName>
        <fullName evidence="7">Myc-type, basic helix-loop-helix (BHLH) domain</fullName>
    </submittedName>
</protein>
<evidence type="ECO:0000256" key="4">
    <source>
        <dbReference type="ARBA" id="ARBA00023242"/>
    </source>
</evidence>
<accession>A0AAN8VV55</accession>
<keyword evidence="8" id="KW-1185">Reference proteome</keyword>
<evidence type="ECO:0000256" key="3">
    <source>
        <dbReference type="ARBA" id="ARBA00023163"/>
    </source>
</evidence>
<reference evidence="7 8" key="1">
    <citation type="submission" date="2023-12" db="EMBL/GenBank/DDBJ databases">
        <title>A high-quality genome assembly for Dillenia turbinata (Dilleniales).</title>
        <authorList>
            <person name="Chanderbali A."/>
        </authorList>
    </citation>
    <scope>NUCLEOTIDE SEQUENCE [LARGE SCALE GENOMIC DNA]</scope>
    <source>
        <strain evidence="7">LSX21</strain>
        <tissue evidence="7">Leaf</tissue>
    </source>
</reference>
<dbReference type="AlphaFoldDB" id="A0AAN8VV55"/>
<dbReference type="PROSITE" id="PS50888">
    <property type="entry name" value="BHLH"/>
    <property type="match status" value="1"/>
</dbReference>
<evidence type="ECO:0000313" key="8">
    <source>
        <dbReference type="Proteomes" id="UP001370490"/>
    </source>
</evidence>
<evidence type="ECO:0000259" key="6">
    <source>
        <dbReference type="PROSITE" id="PS50888"/>
    </source>
</evidence>
<evidence type="ECO:0000256" key="5">
    <source>
        <dbReference type="SAM" id="MobiDB-lite"/>
    </source>
</evidence>
<dbReference type="InterPro" id="IPR011598">
    <property type="entry name" value="bHLH_dom"/>
</dbReference>
<sequence length="150" mass="16521">MLGLIHLQSLKGGGEKAMATDQCRRIRIAERLEALRQVLPYSARGSSVDVVDDAICQIKQLQFQIKGMSTHNEFRKTQSRARVELQCLTLPELSRSRLRDGPLPDPFAVLGMMPDEQLERGDGHLAQGKSIRSNPTVGESGTLHIANGFG</sequence>
<dbReference type="Pfam" id="PF00010">
    <property type="entry name" value="HLH"/>
    <property type="match status" value="1"/>
</dbReference>
<dbReference type="SMART" id="SM00353">
    <property type="entry name" value="HLH"/>
    <property type="match status" value="1"/>
</dbReference>
<evidence type="ECO:0000256" key="1">
    <source>
        <dbReference type="ARBA" id="ARBA00004123"/>
    </source>
</evidence>
<dbReference type="Gene3D" id="4.10.280.10">
    <property type="entry name" value="Helix-loop-helix DNA-binding domain"/>
    <property type="match status" value="1"/>
</dbReference>
<dbReference type="EMBL" id="JBAMMX010000005">
    <property type="protein sequence ID" value="KAK6940850.1"/>
    <property type="molecule type" value="Genomic_DNA"/>
</dbReference>
<comment type="caution">
    <text evidence="7">The sequence shown here is derived from an EMBL/GenBank/DDBJ whole genome shotgun (WGS) entry which is preliminary data.</text>
</comment>
<feature type="compositionally biased region" description="Polar residues" evidence="5">
    <location>
        <begin position="130"/>
        <end position="139"/>
    </location>
</feature>
<dbReference type="InterPro" id="IPR036638">
    <property type="entry name" value="HLH_DNA-bd_sf"/>
</dbReference>
<dbReference type="Proteomes" id="UP001370490">
    <property type="component" value="Unassembled WGS sequence"/>
</dbReference>